<feature type="domain" description="Pseudouridine synthase RsuA/RluA-like" evidence="3">
    <location>
        <begin position="17"/>
        <end position="168"/>
    </location>
</feature>
<dbReference type="PANTHER" id="PTHR21600:SF44">
    <property type="entry name" value="RIBOSOMAL LARGE SUBUNIT PSEUDOURIDINE SYNTHASE D"/>
    <property type="match status" value="1"/>
</dbReference>
<reference evidence="4 5" key="1">
    <citation type="submission" date="2017-01" db="EMBL/GenBank/DDBJ databases">
        <title>First insights into the biology of 'candidatus Vampirococcus archaeovorus'.</title>
        <authorList>
            <person name="Kizina J."/>
            <person name="Jordan S."/>
            <person name="Stueber K."/>
            <person name="Reinhardt R."/>
            <person name="Harder J."/>
        </authorList>
    </citation>
    <scope>NUCLEOTIDE SEQUENCE [LARGE SCALE GENOMIC DNA]</scope>
    <source>
        <strain evidence="4 5">LiM</strain>
    </source>
</reference>
<protein>
    <submittedName>
        <fullName evidence="4">RNA pseudouridine synthase</fullName>
    </submittedName>
</protein>
<dbReference type="EMBL" id="CP019384">
    <property type="protein sequence ID" value="QAT18048.1"/>
    <property type="molecule type" value="Genomic_DNA"/>
</dbReference>
<dbReference type="AlphaFoldDB" id="A0A410P7I6"/>
<dbReference type="InterPro" id="IPR006224">
    <property type="entry name" value="PsdUridine_synth_RluA-like_CS"/>
</dbReference>
<dbReference type="GO" id="GO:0003723">
    <property type="term" value="F:RNA binding"/>
    <property type="evidence" value="ECO:0007669"/>
    <property type="project" value="InterPro"/>
</dbReference>
<evidence type="ECO:0000259" key="3">
    <source>
        <dbReference type="Pfam" id="PF00849"/>
    </source>
</evidence>
<sequence>MQKDHLKGIKIVYEDRDILVVDKPPKLLTMASNTEKERTAYHILTDYVRKGCAASRNRIFIVHRLDRDTSGIVIFAKNERAKNSLQQQWDQTEKKYLAVVYGSFPQKSGEITSYLAENAAHIVFSTRDRSIGKLSTTIYKTLKETKGFSLLEVDLATGRKNQIRVHFAEKGHPIVGDRKYGGRDAMHKRMALHAYSISFLHPWNGRRMILKTPVPAYFTELVGDFTL</sequence>
<dbReference type="CDD" id="cd02869">
    <property type="entry name" value="PseudoU_synth_RluA_like"/>
    <property type="match status" value="1"/>
</dbReference>
<comment type="similarity">
    <text evidence="1">Belongs to the pseudouridine synthase RluA family.</text>
</comment>
<dbReference type="Gene3D" id="3.30.2350.10">
    <property type="entry name" value="Pseudouridine synthase"/>
    <property type="match status" value="1"/>
</dbReference>
<dbReference type="InterPro" id="IPR020103">
    <property type="entry name" value="PsdUridine_synth_cat_dom_sf"/>
</dbReference>
<keyword evidence="2" id="KW-0413">Isomerase</keyword>
<proteinExistence type="inferred from homology"/>
<evidence type="ECO:0000313" key="5">
    <source>
        <dbReference type="Proteomes" id="UP000287243"/>
    </source>
</evidence>
<dbReference type="Pfam" id="PF00849">
    <property type="entry name" value="PseudoU_synth_2"/>
    <property type="match status" value="1"/>
</dbReference>
<evidence type="ECO:0000313" key="4">
    <source>
        <dbReference type="EMBL" id="QAT18048.1"/>
    </source>
</evidence>
<dbReference type="PROSITE" id="PS01129">
    <property type="entry name" value="PSI_RLU"/>
    <property type="match status" value="1"/>
</dbReference>
<dbReference type="InterPro" id="IPR050188">
    <property type="entry name" value="RluA_PseudoU_synthase"/>
</dbReference>
<dbReference type="GO" id="GO:0009982">
    <property type="term" value="F:pseudouridine synthase activity"/>
    <property type="evidence" value="ECO:0007669"/>
    <property type="project" value="InterPro"/>
</dbReference>
<dbReference type="Proteomes" id="UP000287243">
    <property type="component" value="Chromosome"/>
</dbReference>
<keyword evidence="5" id="KW-1185">Reference proteome</keyword>
<dbReference type="SUPFAM" id="SSF55120">
    <property type="entry name" value="Pseudouridine synthase"/>
    <property type="match status" value="1"/>
</dbReference>
<dbReference type="GO" id="GO:0000455">
    <property type="term" value="P:enzyme-directed rRNA pseudouridine synthesis"/>
    <property type="evidence" value="ECO:0007669"/>
    <property type="project" value="TreeGrafter"/>
</dbReference>
<organism evidence="4 5">
    <name type="scientific">Velamenicoccus archaeovorus</name>
    <dbReference type="NCBI Taxonomy" id="1930593"/>
    <lineage>
        <taxon>Bacteria</taxon>
        <taxon>Pseudomonadati</taxon>
        <taxon>Candidatus Omnitrophota</taxon>
        <taxon>Candidatus Velamenicoccus</taxon>
    </lineage>
</organism>
<evidence type="ECO:0000256" key="1">
    <source>
        <dbReference type="ARBA" id="ARBA00010876"/>
    </source>
</evidence>
<dbReference type="PANTHER" id="PTHR21600">
    <property type="entry name" value="MITOCHONDRIAL RNA PSEUDOURIDINE SYNTHASE"/>
    <property type="match status" value="1"/>
</dbReference>
<name>A0A410P7I6_VELA1</name>
<accession>A0A410P7I6</accession>
<dbReference type="InterPro" id="IPR006145">
    <property type="entry name" value="PsdUridine_synth_RsuA/RluA"/>
</dbReference>
<gene>
    <name evidence="4" type="ORF">BU251_06490</name>
</gene>
<evidence type="ECO:0000256" key="2">
    <source>
        <dbReference type="ARBA" id="ARBA00023235"/>
    </source>
</evidence>
<dbReference type="OrthoDB" id="9796412at2"/>
<dbReference type="KEGG" id="vai:BU251_06490"/>
<dbReference type="GO" id="GO:0140098">
    <property type="term" value="F:catalytic activity, acting on RNA"/>
    <property type="evidence" value="ECO:0007669"/>
    <property type="project" value="UniProtKB-ARBA"/>
</dbReference>